<dbReference type="InterPro" id="IPR003406">
    <property type="entry name" value="Glyco_trans_14"/>
</dbReference>
<dbReference type="GO" id="GO:0016020">
    <property type="term" value="C:membrane"/>
    <property type="evidence" value="ECO:0007669"/>
    <property type="project" value="InterPro"/>
</dbReference>
<dbReference type="Proteomes" id="UP000515561">
    <property type="component" value="Chromosome"/>
</dbReference>
<keyword evidence="4 15" id="KW-0808">Transferase</keyword>
<keyword evidence="5" id="KW-0812">Transmembrane</keyword>
<evidence type="ECO:0000313" key="16">
    <source>
        <dbReference type="Proteomes" id="UP000515561"/>
    </source>
</evidence>
<dbReference type="EMBL" id="AP023367">
    <property type="protein sequence ID" value="BCJ96734.1"/>
    <property type="molecule type" value="Genomic_DNA"/>
</dbReference>
<sequence length="306" mass="36276">MKHAFLIIAHNELEVLKALISLLDNRNNDLYIHMDKKFKTWNENELKKCAKRSKIKVLSEISVNWGDASQVECQYLLLRSAFAGEYDYYHFLSGADLPLKSNLDIHTFFRKHAGKQFIHFDSPVAGKEALNRVMYRHPFGKYLKCTRYKTVTKVLFLTDDFLVKIQTVLGLKRKLYYETIQKGCNWCSITKEFADYVLREEKKVMVMLKKSLCGDEIFIQTLCVNSPFIHQLYDKVFSNNYNACKRLIIWNEENRKSPKVLREEDWGRLLNTSSLFGRKFSMDKQKDFTQRWISHIRTENRRSIVR</sequence>
<keyword evidence="9" id="KW-1133">Transmembrane helix</keyword>
<evidence type="ECO:0000313" key="15">
    <source>
        <dbReference type="EMBL" id="BCJ96734.1"/>
    </source>
</evidence>
<dbReference type="PANTHER" id="PTHR46025">
    <property type="entry name" value="XYLOSYLTRANSFERASE OXT"/>
    <property type="match status" value="1"/>
</dbReference>
<name>A0A6S6R1F9_9FIRM</name>
<keyword evidence="12" id="KW-1015">Disulfide bond</keyword>
<evidence type="ECO:0000256" key="5">
    <source>
        <dbReference type="ARBA" id="ARBA00022692"/>
    </source>
</evidence>
<dbReference type="PANTHER" id="PTHR46025:SF3">
    <property type="entry name" value="XYLOSYLTRANSFERASE OXT"/>
    <property type="match status" value="1"/>
</dbReference>
<keyword evidence="7" id="KW-0256">Endoplasmic reticulum</keyword>
<keyword evidence="11" id="KW-0472">Membrane</keyword>
<dbReference type="KEGG" id="acel:acsn021_43030"/>
<evidence type="ECO:0000256" key="4">
    <source>
        <dbReference type="ARBA" id="ARBA00022679"/>
    </source>
</evidence>
<evidence type="ECO:0000256" key="3">
    <source>
        <dbReference type="ARBA" id="ARBA00022676"/>
    </source>
</evidence>
<dbReference type="GO" id="GO:0015012">
    <property type="term" value="P:heparan sulfate proteoglycan biosynthetic process"/>
    <property type="evidence" value="ECO:0007669"/>
    <property type="project" value="TreeGrafter"/>
</dbReference>
<keyword evidence="6" id="KW-0479">Metal-binding</keyword>
<evidence type="ECO:0000256" key="10">
    <source>
        <dbReference type="ARBA" id="ARBA00023034"/>
    </source>
</evidence>
<protein>
    <recommendedName>
        <fullName evidence="14">Peptide O-xylosyltransferase</fullName>
    </recommendedName>
</protein>
<keyword evidence="8" id="KW-0735">Signal-anchor</keyword>
<dbReference type="GO" id="GO:0046872">
    <property type="term" value="F:metal ion binding"/>
    <property type="evidence" value="ECO:0007669"/>
    <property type="project" value="UniProtKB-KW"/>
</dbReference>
<evidence type="ECO:0000256" key="8">
    <source>
        <dbReference type="ARBA" id="ARBA00022968"/>
    </source>
</evidence>
<evidence type="ECO:0000256" key="12">
    <source>
        <dbReference type="ARBA" id="ARBA00023157"/>
    </source>
</evidence>
<accession>A0A6S6R1F9</accession>
<evidence type="ECO:0000256" key="11">
    <source>
        <dbReference type="ARBA" id="ARBA00023136"/>
    </source>
</evidence>
<evidence type="ECO:0000256" key="6">
    <source>
        <dbReference type="ARBA" id="ARBA00022723"/>
    </source>
</evidence>
<dbReference type="GO" id="GO:0050650">
    <property type="term" value="P:chondroitin sulfate proteoglycan biosynthetic process"/>
    <property type="evidence" value="ECO:0007669"/>
    <property type="project" value="TreeGrafter"/>
</dbReference>
<comment type="subcellular location">
    <subcellularLocation>
        <location evidence="2">Endoplasmic reticulum membrane</location>
        <topology evidence="2">Single-pass type II membrane protein</topology>
    </subcellularLocation>
    <subcellularLocation>
        <location evidence="1">Golgi apparatus membrane</location>
        <topology evidence="1">Single-pass type II membrane protein</topology>
    </subcellularLocation>
</comment>
<organism evidence="15 16">
    <name type="scientific">Anaerocolumna cellulosilytica</name>
    <dbReference type="NCBI Taxonomy" id="433286"/>
    <lineage>
        <taxon>Bacteria</taxon>
        <taxon>Bacillati</taxon>
        <taxon>Bacillota</taxon>
        <taxon>Clostridia</taxon>
        <taxon>Lachnospirales</taxon>
        <taxon>Lachnospiraceae</taxon>
        <taxon>Anaerocolumna</taxon>
    </lineage>
</organism>
<evidence type="ECO:0000256" key="7">
    <source>
        <dbReference type="ARBA" id="ARBA00022824"/>
    </source>
</evidence>
<gene>
    <name evidence="15" type="ORF">acsn021_43030</name>
</gene>
<keyword evidence="16" id="KW-1185">Reference proteome</keyword>
<dbReference type="RefSeq" id="WP_184092119.1">
    <property type="nucleotide sequence ID" value="NZ_AP023367.1"/>
</dbReference>
<evidence type="ECO:0000256" key="9">
    <source>
        <dbReference type="ARBA" id="ARBA00022989"/>
    </source>
</evidence>
<evidence type="ECO:0000256" key="2">
    <source>
        <dbReference type="ARBA" id="ARBA00004648"/>
    </source>
</evidence>
<keyword evidence="10" id="KW-0333">Golgi apparatus</keyword>
<keyword evidence="13" id="KW-0325">Glycoprotein</keyword>
<proteinExistence type="predicted"/>
<dbReference type="Pfam" id="PF02485">
    <property type="entry name" value="Branch"/>
    <property type="match status" value="1"/>
</dbReference>
<dbReference type="GO" id="GO:0030158">
    <property type="term" value="F:protein xylosyltransferase activity"/>
    <property type="evidence" value="ECO:0007669"/>
    <property type="project" value="InterPro"/>
</dbReference>
<evidence type="ECO:0000256" key="13">
    <source>
        <dbReference type="ARBA" id="ARBA00023180"/>
    </source>
</evidence>
<reference evidence="15 16" key="1">
    <citation type="journal article" date="2016" name="Int. J. Syst. Evol. Microbiol.">
        <title>Descriptions of Anaerotaenia torta gen. nov., sp. nov. and Anaerocolumna cellulosilytica gen. nov., sp. nov. isolated from a methanogenic reactor of cattle waste.</title>
        <authorList>
            <person name="Uek A."/>
            <person name="Ohtaki Y."/>
            <person name="Kaku N."/>
            <person name="Ueki K."/>
        </authorList>
    </citation>
    <scope>NUCLEOTIDE SEQUENCE [LARGE SCALE GENOMIC DNA]</scope>
    <source>
        <strain evidence="15 16">SN021</strain>
    </source>
</reference>
<evidence type="ECO:0000256" key="14">
    <source>
        <dbReference type="ARBA" id="ARBA00042865"/>
    </source>
</evidence>
<evidence type="ECO:0000256" key="1">
    <source>
        <dbReference type="ARBA" id="ARBA00004323"/>
    </source>
</evidence>
<dbReference type="InterPro" id="IPR043538">
    <property type="entry name" value="XYLT"/>
</dbReference>
<dbReference type="AlphaFoldDB" id="A0A6S6R1F9"/>
<keyword evidence="3" id="KW-0328">Glycosyltransferase</keyword>